<dbReference type="RefSeq" id="XP_018278096.1">
    <property type="nucleotide sequence ID" value="XM_018420875.1"/>
</dbReference>
<accession>A0A0J0XKJ3</accession>
<dbReference type="Proteomes" id="UP000053611">
    <property type="component" value="Unassembled WGS sequence"/>
</dbReference>
<keyword evidence="2" id="KW-1185">Reference proteome</keyword>
<organism evidence="1 2">
    <name type="scientific">Cutaneotrichosporon oleaginosum</name>
    <dbReference type="NCBI Taxonomy" id="879819"/>
    <lineage>
        <taxon>Eukaryota</taxon>
        <taxon>Fungi</taxon>
        <taxon>Dikarya</taxon>
        <taxon>Basidiomycota</taxon>
        <taxon>Agaricomycotina</taxon>
        <taxon>Tremellomycetes</taxon>
        <taxon>Trichosporonales</taxon>
        <taxon>Trichosporonaceae</taxon>
        <taxon>Cutaneotrichosporon</taxon>
    </lineage>
</organism>
<evidence type="ECO:0000313" key="2">
    <source>
        <dbReference type="Proteomes" id="UP000053611"/>
    </source>
</evidence>
<proteinExistence type="predicted"/>
<dbReference type="GeneID" id="28981478"/>
<name>A0A0J0XKJ3_9TREE</name>
<protein>
    <submittedName>
        <fullName evidence="1">Uncharacterized protein</fullName>
    </submittedName>
</protein>
<dbReference type="OrthoDB" id="4218123at2759"/>
<evidence type="ECO:0000313" key="1">
    <source>
        <dbReference type="EMBL" id="KLT41605.1"/>
    </source>
</evidence>
<sequence>MEALTSLWATLKVYQGPLVTLALIFGPGLARRLTALLSPPPADAAPPPRPRLLWLLLLLHAAYAALVLLSPPYDAFASLDLLTPSDILRPLVLRDLGQPTDGWTQVDPLVELFLARLGTVDGRIAYSRWGHAVFFHCAWCRQRGDFALAAAPRVLGPYVLQALVLGVVGWDAVGGAGSRMRANKWRNTLGWVVAAAAAAEFGARWYVEMRVVHGHLTHLSPALDKARALVQLAITAAYVLLPVRPSPADLNNARLTRTLESAYNTLSLAQAARTAIAGSPALSRSAGEWAAARVKAEDAARSDPAVVGAALDAGVYERGPAGPGYAKSNREGAGRFVRAQWGRVVRRQ</sequence>
<reference evidence="1 2" key="1">
    <citation type="submission" date="2015-03" db="EMBL/GenBank/DDBJ databases">
        <title>Genomics and transcriptomics of the oil-accumulating basidiomycete yeast T. oleaginosus allow insights into substrate utilization and the diverse evolutionary trajectories of mating systems in fungi.</title>
        <authorList>
            <consortium name="DOE Joint Genome Institute"/>
            <person name="Kourist R."/>
            <person name="Kracht O."/>
            <person name="Bracharz F."/>
            <person name="Lipzen A."/>
            <person name="Nolan M."/>
            <person name="Ohm R."/>
            <person name="Grigoriev I."/>
            <person name="Sun S."/>
            <person name="Heitman J."/>
            <person name="Bruck T."/>
            <person name="Nowrousian M."/>
        </authorList>
    </citation>
    <scope>NUCLEOTIDE SEQUENCE [LARGE SCALE GENOMIC DNA]</scope>
    <source>
        <strain evidence="1 2">IBC0246</strain>
    </source>
</reference>
<dbReference type="EMBL" id="KQ087215">
    <property type="protein sequence ID" value="KLT41605.1"/>
    <property type="molecule type" value="Genomic_DNA"/>
</dbReference>
<dbReference type="PANTHER" id="PTHR39470:SF1">
    <property type="entry name" value="CHORISMATE SYNTHASE PROTEIN"/>
    <property type="match status" value="1"/>
</dbReference>
<dbReference type="STRING" id="879819.A0A0J0XKJ3"/>
<gene>
    <name evidence="1" type="ORF">CC85DRAFT_261668</name>
</gene>
<dbReference type="AlphaFoldDB" id="A0A0J0XKJ3"/>
<dbReference type="PANTHER" id="PTHR39470">
    <property type="entry name" value="CHROMOSOME 10, WHOLE GENOME SHOTGUN SEQUENCE"/>
    <property type="match status" value="1"/>
</dbReference>